<feature type="region of interest" description="Disordered" evidence="2">
    <location>
        <begin position="366"/>
        <end position="400"/>
    </location>
</feature>
<gene>
    <name evidence="3" type="ORF">K458DRAFT_488921</name>
</gene>
<feature type="compositionally biased region" description="Polar residues" evidence="2">
    <location>
        <begin position="487"/>
        <end position="497"/>
    </location>
</feature>
<feature type="compositionally biased region" description="Polar residues" evidence="2">
    <location>
        <begin position="457"/>
        <end position="467"/>
    </location>
</feature>
<keyword evidence="1" id="KW-0175">Coiled coil</keyword>
<accession>A0A6G1IVI4</accession>
<keyword evidence="4" id="KW-1185">Reference proteome</keyword>
<evidence type="ECO:0000256" key="1">
    <source>
        <dbReference type="SAM" id="Coils"/>
    </source>
</evidence>
<dbReference type="Proteomes" id="UP000799291">
    <property type="component" value="Unassembled WGS sequence"/>
</dbReference>
<protein>
    <submittedName>
        <fullName evidence="3">Uncharacterized protein</fullName>
    </submittedName>
</protein>
<reference evidence="3" key="1">
    <citation type="journal article" date="2020" name="Stud. Mycol.">
        <title>101 Dothideomycetes genomes: a test case for predicting lifestyles and emergence of pathogens.</title>
        <authorList>
            <person name="Haridas S."/>
            <person name="Albert R."/>
            <person name="Binder M."/>
            <person name="Bloem J."/>
            <person name="Labutti K."/>
            <person name="Salamov A."/>
            <person name="Andreopoulos B."/>
            <person name="Baker S."/>
            <person name="Barry K."/>
            <person name="Bills G."/>
            <person name="Bluhm B."/>
            <person name="Cannon C."/>
            <person name="Castanera R."/>
            <person name="Culley D."/>
            <person name="Daum C."/>
            <person name="Ezra D."/>
            <person name="Gonzalez J."/>
            <person name="Henrissat B."/>
            <person name="Kuo A."/>
            <person name="Liang C."/>
            <person name="Lipzen A."/>
            <person name="Lutzoni F."/>
            <person name="Magnuson J."/>
            <person name="Mondo S."/>
            <person name="Nolan M."/>
            <person name="Ohm R."/>
            <person name="Pangilinan J."/>
            <person name="Park H.-J."/>
            <person name="Ramirez L."/>
            <person name="Alfaro M."/>
            <person name="Sun H."/>
            <person name="Tritt A."/>
            <person name="Yoshinaga Y."/>
            <person name="Zwiers L.-H."/>
            <person name="Turgeon B."/>
            <person name="Goodwin S."/>
            <person name="Spatafora J."/>
            <person name="Crous P."/>
            <person name="Grigoriev I."/>
        </authorList>
    </citation>
    <scope>NUCLEOTIDE SEQUENCE</scope>
    <source>
        <strain evidence="3">CBS 122367</strain>
    </source>
</reference>
<sequence length="633" mass="69049">MASIGLATGKERCISWCLKENWLCTKLSCLSKKFGSLRDISAAFHHPSLAPAQPTTQISTATIYSHFTSSSAVFTASAQIYQHKTTFAPFLSRSAPLRNMALTQSSGNTAMCSPRMATAPGVTPPAAKSDDDELAEFQAIRDGTLTDEQALKNLRYRRANFLEHTKWTPQQWANGKKIYDRAIDNEVPKALRNGTPLVKVLRAASMAIGEMAWGAGERVFGGMVYKDLPRDHFNTSTAPVHIAPPSVFTGYAVPPPGTLPHKRAPSPNLEESIRHSKRTKAGLNQTPSLYSESSSKVSPGYEGRELESNQAKTGAEINAVSSFSNITIHETKAELLVSAAESKKRADELRAKLAQMNMNMNMNMEQNRDKTPPSARSTWSSAFVPPPSGKGQHGSKRGRPSLKPVVDLILIVKLPVDFSKLPFAVGEQRTQHLTAKTSIVLTEAKDSSTVAHPEVNDTTTHAKNQNAAPHAKTKSAIGTSEPPAHDSPSNISMTSTIPVPTHALPPFPPLLHKEVTPFTRGITLALENIAADHVTDPTVTLLDLIVSLEISLPTVDDWERKTVVHGNEFVYEALSALCEDAREEGKDIQGPEVKEIVKEFLAHASMEEELMRGRLEKGGKVRGVWGERSWVKT</sequence>
<dbReference type="EMBL" id="MU005588">
    <property type="protein sequence ID" value="KAF2682267.1"/>
    <property type="molecule type" value="Genomic_DNA"/>
</dbReference>
<evidence type="ECO:0000313" key="4">
    <source>
        <dbReference type="Proteomes" id="UP000799291"/>
    </source>
</evidence>
<evidence type="ECO:0000256" key="2">
    <source>
        <dbReference type="SAM" id="MobiDB-lite"/>
    </source>
</evidence>
<organism evidence="3 4">
    <name type="scientific">Lentithecium fluviatile CBS 122367</name>
    <dbReference type="NCBI Taxonomy" id="1168545"/>
    <lineage>
        <taxon>Eukaryota</taxon>
        <taxon>Fungi</taxon>
        <taxon>Dikarya</taxon>
        <taxon>Ascomycota</taxon>
        <taxon>Pezizomycotina</taxon>
        <taxon>Dothideomycetes</taxon>
        <taxon>Pleosporomycetidae</taxon>
        <taxon>Pleosporales</taxon>
        <taxon>Massarineae</taxon>
        <taxon>Lentitheciaceae</taxon>
        <taxon>Lentithecium</taxon>
    </lineage>
</organism>
<dbReference type="OrthoDB" id="3790485at2759"/>
<feature type="coiled-coil region" evidence="1">
    <location>
        <begin position="332"/>
        <end position="366"/>
    </location>
</feature>
<feature type="region of interest" description="Disordered" evidence="2">
    <location>
        <begin position="253"/>
        <end position="303"/>
    </location>
</feature>
<name>A0A6G1IVI4_9PLEO</name>
<feature type="region of interest" description="Disordered" evidence="2">
    <location>
        <begin position="457"/>
        <end position="497"/>
    </location>
</feature>
<dbReference type="AlphaFoldDB" id="A0A6G1IVI4"/>
<feature type="compositionally biased region" description="Polar residues" evidence="2">
    <location>
        <begin position="282"/>
        <end position="297"/>
    </location>
</feature>
<proteinExistence type="predicted"/>
<evidence type="ECO:0000313" key="3">
    <source>
        <dbReference type="EMBL" id="KAF2682267.1"/>
    </source>
</evidence>